<dbReference type="Gene3D" id="1.10.510.10">
    <property type="entry name" value="Transferase(Phosphotransferase) domain 1"/>
    <property type="match status" value="1"/>
</dbReference>
<keyword evidence="3" id="KW-1185">Reference proteome</keyword>
<feature type="domain" description="Protein kinase" evidence="1">
    <location>
        <begin position="70"/>
        <end position="315"/>
    </location>
</feature>
<protein>
    <submittedName>
        <fullName evidence="2">Endogenous inhibitor of DNA gyrase (YacG/DUF329 family)</fullName>
    </submittedName>
</protein>
<dbReference type="Gene3D" id="3.30.200.20">
    <property type="entry name" value="Phosphorylase Kinase, domain 1"/>
    <property type="match status" value="1"/>
</dbReference>
<dbReference type="PROSITE" id="PS50011">
    <property type="entry name" value="PROTEIN_KINASE_DOM"/>
    <property type="match status" value="1"/>
</dbReference>
<dbReference type="RefSeq" id="WP_307689858.1">
    <property type="nucleotide sequence ID" value="NZ_JAUSRO010000006.1"/>
</dbReference>
<accession>A0ABT9S6R7</accession>
<organism evidence="2 3">
    <name type="scientific">Variovorax ginsengisoli</name>
    <dbReference type="NCBI Taxonomy" id="363844"/>
    <lineage>
        <taxon>Bacteria</taxon>
        <taxon>Pseudomonadati</taxon>
        <taxon>Pseudomonadota</taxon>
        <taxon>Betaproteobacteria</taxon>
        <taxon>Burkholderiales</taxon>
        <taxon>Comamonadaceae</taxon>
        <taxon>Variovorax</taxon>
    </lineage>
</organism>
<comment type="caution">
    <text evidence="2">The sequence shown here is derived from an EMBL/GenBank/DDBJ whole genome shotgun (WGS) entry which is preliminary data.</text>
</comment>
<name>A0ABT9S6R7_9BURK</name>
<sequence>MLTLTAVLCPQCAAPLPRAARWRTVQCAYCGATVMRGEERVERKDFRNAWLRAEAEAASGQAYRWRQANYLVKALVGKGPHCDVLLAERLGAVHERVTMKIARDAGHRDALAQELQVLSALQAIQAPGAAYYTRRLPQPVGAGRADGGAGDLRDALVLRHPAGYWGSLADVMQTQPRGIDPRHAVWIWRRMLEVLGFLHANGWSHGDIAPAHALVHPHDHGILLIGWRQARQGHAAAHAEAVARDLRQSAWTVRLLLQDTRAPAPLADLLHACSDDVQACMRLGATGIEAALSGAARAAFGAPQFVRFDPAPPGA</sequence>
<reference evidence="2 3" key="1">
    <citation type="submission" date="2023-07" db="EMBL/GenBank/DDBJ databases">
        <title>Sorghum-associated microbial communities from plants grown in Nebraska, USA.</title>
        <authorList>
            <person name="Schachtman D."/>
        </authorList>
    </citation>
    <scope>NUCLEOTIDE SEQUENCE [LARGE SCALE GENOMIC DNA]</scope>
    <source>
        <strain evidence="2 3">DS1607</strain>
    </source>
</reference>
<evidence type="ECO:0000313" key="3">
    <source>
        <dbReference type="Proteomes" id="UP001226867"/>
    </source>
</evidence>
<gene>
    <name evidence="2" type="ORF">J2W36_002304</name>
</gene>
<evidence type="ECO:0000259" key="1">
    <source>
        <dbReference type="PROSITE" id="PS50011"/>
    </source>
</evidence>
<dbReference type="EMBL" id="JAUSRO010000006">
    <property type="protein sequence ID" value="MDP9900053.1"/>
    <property type="molecule type" value="Genomic_DNA"/>
</dbReference>
<dbReference type="SUPFAM" id="SSF56112">
    <property type="entry name" value="Protein kinase-like (PK-like)"/>
    <property type="match status" value="1"/>
</dbReference>
<dbReference type="Proteomes" id="UP001226867">
    <property type="component" value="Unassembled WGS sequence"/>
</dbReference>
<evidence type="ECO:0000313" key="2">
    <source>
        <dbReference type="EMBL" id="MDP9900053.1"/>
    </source>
</evidence>
<dbReference type="InterPro" id="IPR000719">
    <property type="entry name" value="Prot_kinase_dom"/>
</dbReference>
<proteinExistence type="predicted"/>
<dbReference type="InterPro" id="IPR011009">
    <property type="entry name" value="Kinase-like_dom_sf"/>
</dbReference>
<dbReference type="Pfam" id="PF06293">
    <property type="entry name" value="Kdo"/>
    <property type="match status" value="1"/>
</dbReference>